<dbReference type="EMBL" id="JACHGK010000046">
    <property type="protein sequence ID" value="MBB6448029.1"/>
    <property type="molecule type" value="Genomic_DNA"/>
</dbReference>
<reference evidence="2 3" key="1">
    <citation type="submission" date="2020-08" db="EMBL/GenBank/DDBJ databases">
        <title>Genomic Encyclopedia of Type Strains, Phase IV (KMG-IV): sequencing the most valuable type-strain genomes for metagenomic binning, comparative biology and taxonomic classification.</title>
        <authorList>
            <person name="Goeker M."/>
        </authorList>
    </citation>
    <scope>NUCLEOTIDE SEQUENCE [LARGE SCALE GENOMIC DNA]</scope>
    <source>
        <strain evidence="2 3">DSM 5391</strain>
    </source>
</reference>
<dbReference type="Proteomes" id="UP000531594">
    <property type="component" value="Unassembled WGS sequence"/>
</dbReference>
<dbReference type="AlphaFoldDB" id="A0A7X0HW97"/>
<organism evidence="2 3">
    <name type="scientific">Bacillus benzoevorans</name>
    <dbReference type="NCBI Taxonomy" id="1456"/>
    <lineage>
        <taxon>Bacteria</taxon>
        <taxon>Bacillati</taxon>
        <taxon>Bacillota</taxon>
        <taxon>Bacilli</taxon>
        <taxon>Bacillales</taxon>
        <taxon>Bacillaceae</taxon>
        <taxon>Bacillus</taxon>
    </lineage>
</organism>
<evidence type="ECO:0000313" key="3">
    <source>
        <dbReference type="Proteomes" id="UP000531594"/>
    </source>
</evidence>
<keyword evidence="1" id="KW-1133">Transmembrane helix</keyword>
<comment type="caution">
    <text evidence="2">The sequence shown here is derived from an EMBL/GenBank/DDBJ whole genome shotgun (WGS) entry which is preliminary data.</text>
</comment>
<keyword evidence="1" id="KW-0812">Transmembrane</keyword>
<evidence type="ECO:0000313" key="2">
    <source>
        <dbReference type="EMBL" id="MBB6448029.1"/>
    </source>
</evidence>
<keyword evidence="1" id="KW-0472">Membrane</keyword>
<feature type="transmembrane region" description="Helical" evidence="1">
    <location>
        <begin position="55"/>
        <end position="73"/>
    </location>
</feature>
<evidence type="ECO:0000256" key="1">
    <source>
        <dbReference type="SAM" id="Phobius"/>
    </source>
</evidence>
<sequence>MESILLLIFGVGFITLGVRHDKNIHKEEGFGLSGSIILDFITSWTGKLPYWFSKTIYLLIGVGCLIGSYLTYFQDGL</sequence>
<dbReference type="RefSeq" id="WP_184530505.1">
    <property type="nucleotide sequence ID" value="NZ_JACHGK010000046.1"/>
</dbReference>
<accession>A0A7X0HW97</accession>
<keyword evidence="3" id="KW-1185">Reference proteome</keyword>
<proteinExistence type="predicted"/>
<protein>
    <submittedName>
        <fullName evidence="2">Putative membrane protein AbrB (Regulator of aidB expression)</fullName>
    </submittedName>
</protein>
<gene>
    <name evidence="2" type="ORF">HNR53_004755</name>
</gene>
<name>A0A7X0HW97_9BACI</name>